<proteinExistence type="predicted"/>
<dbReference type="InterPro" id="IPR046041">
    <property type="entry name" value="DUF5999"/>
</dbReference>
<accession>A0ABW7Y9A3</accession>
<gene>
    <name evidence="1" type="ORF">ACIA8P_30645</name>
</gene>
<comment type="caution">
    <text evidence="1">The sequence shown here is derived from an EMBL/GenBank/DDBJ whole genome shotgun (WGS) entry which is preliminary data.</text>
</comment>
<dbReference type="EMBL" id="JBITDC010000013">
    <property type="protein sequence ID" value="MFI5678968.1"/>
    <property type="molecule type" value="Genomic_DNA"/>
</dbReference>
<reference evidence="1 2" key="1">
    <citation type="submission" date="2024-10" db="EMBL/GenBank/DDBJ databases">
        <title>The Natural Products Discovery Center: Release of the First 8490 Sequenced Strains for Exploring Actinobacteria Biosynthetic Diversity.</title>
        <authorList>
            <person name="Kalkreuter E."/>
            <person name="Kautsar S.A."/>
            <person name="Yang D."/>
            <person name="Bader C.D."/>
            <person name="Teijaro C.N."/>
            <person name="Fluegel L."/>
            <person name="Davis C.M."/>
            <person name="Simpson J.R."/>
            <person name="Lauterbach L."/>
            <person name="Steele A.D."/>
            <person name="Gui C."/>
            <person name="Meng S."/>
            <person name="Li G."/>
            <person name="Viehrig K."/>
            <person name="Ye F."/>
            <person name="Su P."/>
            <person name="Kiefer A.F."/>
            <person name="Nichols A."/>
            <person name="Cepeda A.J."/>
            <person name="Yan W."/>
            <person name="Fan B."/>
            <person name="Jiang Y."/>
            <person name="Adhikari A."/>
            <person name="Zheng C.-J."/>
            <person name="Schuster L."/>
            <person name="Cowan T.M."/>
            <person name="Smanski M.J."/>
            <person name="Chevrette M.G."/>
            <person name="De Carvalho L.P.S."/>
            <person name="Shen B."/>
        </authorList>
    </citation>
    <scope>NUCLEOTIDE SEQUENCE [LARGE SCALE GENOMIC DNA]</scope>
    <source>
        <strain evidence="1 2">NPDC051599</strain>
    </source>
</reference>
<dbReference type="Pfam" id="PF19462">
    <property type="entry name" value="DUF5999"/>
    <property type="match status" value="1"/>
</dbReference>
<evidence type="ECO:0000313" key="1">
    <source>
        <dbReference type="EMBL" id="MFI5678968.1"/>
    </source>
</evidence>
<dbReference type="RefSeq" id="WP_030945334.1">
    <property type="nucleotide sequence ID" value="NZ_JBITDC010000013.1"/>
</dbReference>
<sequence length="64" mass="6781">MCTHQPSCPAADSRAPHVVAAHPEQGWNLLCNGAIVFDDTGELLPDGRVVAPHRAPVERLTIAA</sequence>
<organism evidence="1 2">
    <name type="scientific">Streptomyces cellulosae</name>
    <dbReference type="NCBI Taxonomy" id="1968"/>
    <lineage>
        <taxon>Bacteria</taxon>
        <taxon>Bacillati</taxon>
        <taxon>Actinomycetota</taxon>
        <taxon>Actinomycetes</taxon>
        <taxon>Kitasatosporales</taxon>
        <taxon>Streptomycetaceae</taxon>
        <taxon>Streptomyces</taxon>
    </lineage>
</organism>
<name>A0ABW7Y9A3_STRCE</name>
<dbReference type="Proteomes" id="UP001612415">
    <property type="component" value="Unassembled WGS sequence"/>
</dbReference>
<keyword evidence="2" id="KW-1185">Reference proteome</keyword>
<protein>
    <submittedName>
        <fullName evidence="1">DUF5999 family protein</fullName>
    </submittedName>
</protein>
<evidence type="ECO:0000313" key="2">
    <source>
        <dbReference type="Proteomes" id="UP001612415"/>
    </source>
</evidence>